<keyword evidence="1" id="KW-0732">Signal</keyword>
<evidence type="ECO:0000313" key="2">
    <source>
        <dbReference type="EMBL" id="MDM1049982.1"/>
    </source>
</evidence>
<gene>
    <name evidence="2" type="ORF">HX018_17215</name>
</gene>
<feature type="chain" id="PRO_5047217264" description="DUF4468 domain-containing protein" evidence="1">
    <location>
        <begin position="21"/>
        <end position="147"/>
    </location>
</feature>
<reference evidence="2" key="2">
    <citation type="journal article" date="2022" name="Sci. Total Environ.">
        <title>Prevalence, transmission, and molecular epidemiology of tet(X)-positive bacteria among humans, animals, and environmental niches in China: An epidemiological, and genomic-based study.</title>
        <authorList>
            <person name="Dong N."/>
            <person name="Zeng Y."/>
            <person name="Cai C."/>
            <person name="Sun C."/>
            <person name="Lu J."/>
            <person name="Liu C."/>
            <person name="Zhou H."/>
            <person name="Sun Q."/>
            <person name="Shu L."/>
            <person name="Wang H."/>
            <person name="Wang Y."/>
            <person name="Wang S."/>
            <person name="Wu C."/>
            <person name="Chan E.W."/>
            <person name="Chen G."/>
            <person name="Shen Z."/>
            <person name="Chen S."/>
            <person name="Zhang R."/>
        </authorList>
    </citation>
    <scope>NUCLEOTIDE SEQUENCE</scope>
    <source>
        <strain evidence="2">R1692</strain>
    </source>
</reference>
<comment type="caution">
    <text evidence="2">The sequence shown here is derived from an EMBL/GenBank/DDBJ whole genome shotgun (WGS) entry which is preliminary data.</text>
</comment>
<organism evidence="2 3">
    <name type="scientific">Sphingobacterium hotanense</name>
    <dbReference type="NCBI Taxonomy" id="649196"/>
    <lineage>
        <taxon>Bacteria</taxon>
        <taxon>Pseudomonadati</taxon>
        <taxon>Bacteroidota</taxon>
        <taxon>Sphingobacteriia</taxon>
        <taxon>Sphingobacteriales</taxon>
        <taxon>Sphingobacteriaceae</taxon>
        <taxon>Sphingobacterium</taxon>
    </lineage>
</organism>
<proteinExistence type="predicted"/>
<keyword evidence="3" id="KW-1185">Reference proteome</keyword>
<evidence type="ECO:0000256" key="1">
    <source>
        <dbReference type="SAM" id="SignalP"/>
    </source>
</evidence>
<dbReference type="EMBL" id="JACAGK010000065">
    <property type="protein sequence ID" value="MDM1049982.1"/>
    <property type="molecule type" value="Genomic_DNA"/>
</dbReference>
<dbReference type="RefSeq" id="WP_286652170.1">
    <property type="nucleotide sequence ID" value="NZ_JACAGK010000065.1"/>
</dbReference>
<protein>
    <recommendedName>
        <fullName evidence="4">DUF4468 domain-containing protein</fullName>
    </recommendedName>
</protein>
<feature type="signal peptide" evidence="1">
    <location>
        <begin position="1"/>
        <end position="20"/>
    </location>
</feature>
<dbReference type="Proteomes" id="UP001170954">
    <property type="component" value="Unassembled WGS sequence"/>
</dbReference>
<name>A0ABT7NRY6_9SPHI</name>
<accession>A0ABT7NRY6</accession>
<sequence length="147" mass="16611">MNTKTIITAMLLLFNLTGFAQTKEETIAWIKENLEEYGGTGGIVSYSFIDVIVTPCSITFIEKNDDNDKPLYKYNFNPSEAKKWTVEEEAFVGLYISADKRIIKQTNLLDDTNEKTSNIPIKGGESGIHKRLIKALIHLATFCEQKN</sequence>
<evidence type="ECO:0008006" key="4">
    <source>
        <dbReference type="Google" id="ProtNLM"/>
    </source>
</evidence>
<evidence type="ECO:0000313" key="3">
    <source>
        <dbReference type="Proteomes" id="UP001170954"/>
    </source>
</evidence>
<reference evidence="2" key="1">
    <citation type="submission" date="2020-06" db="EMBL/GenBank/DDBJ databases">
        <authorList>
            <person name="Dong N."/>
        </authorList>
    </citation>
    <scope>NUCLEOTIDE SEQUENCE</scope>
    <source>
        <strain evidence="2">R1692</strain>
    </source>
</reference>